<dbReference type="Pfam" id="PF01019">
    <property type="entry name" value="G_glu_transpept"/>
    <property type="match status" value="1"/>
</dbReference>
<evidence type="ECO:0000256" key="2">
    <source>
        <dbReference type="ARBA" id="ARBA00001089"/>
    </source>
</evidence>
<comment type="caution">
    <text evidence="12">The sequence shown here is derived from an EMBL/GenBank/DDBJ whole genome shotgun (WGS) entry which is preliminary data.</text>
</comment>
<comment type="catalytic activity">
    <reaction evidence="2 9">
        <text>glutathione + H2O = L-cysteinylglycine + L-glutamate</text>
        <dbReference type="Rhea" id="RHEA:28807"/>
        <dbReference type="ChEBI" id="CHEBI:15377"/>
        <dbReference type="ChEBI" id="CHEBI:29985"/>
        <dbReference type="ChEBI" id="CHEBI:57925"/>
        <dbReference type="ChEBI" id="CHEBI:61694"/>
        <dbReference type="EC" id="3.4.19.13"/>
    </reaction>
</comment>
<reference evidence="12 13" key="1">
    <citation type="submission" date="2023-12" db="EMBL/GenBank/DDBJ databases">
        <title>the genome sequence of Hyalangium sp. s54d21.</title>
        <authorList>
            <person name="Zhang X."/>
        </authorList>
    </citation>
    <scope>NUCLEOTIDE SEQUENCE [LARGE SCALE GENOMIC DNA]</scope>
    <source>
        <strain evidence="13">s54d21</strain>
    </source>
</reference>
<comment type="similarity">
    <text evidence="3 9">Belongs to the gamma-glutamyltransferase family.</text>
</comment>
<keyword evidence="6 9" id="KW-0865">Zymogen</keyword>
<keyword evidence="9" id="KW-0317">Glutathione biosynthesis</keyword>
<evidence type="ECO:0000256" key="9">
    <source>
        <dbReference type="RuleBase" id="RU368036"/>
    </source>
</evidence>
<dbReference type="RefSeq" id="WP_321551287.1">
    <property type="nucleotide sequence ID" value="NZ_JAXIVS010000021.1"/>
</dbReference>
<dbReference type="InterPro" id="IPR043137">
    <property type="entry name" value="GGT_ssub_C"/>
</dbReference>
<dbReference type="EMBL" id="JAXIVS010000021">
    <property type="protein sequence ID" value="MDY7232573.1"/>
    <property type="molecule type" value="Genomic_DNA"/>
</dbReference>
<feature type="region of interest" description="Disordered" evidence="10">
    <location>
        <begin position="380"/>
        <end position="402"/>
    </location>
</feature>
<evidence type="ECO:0000256" key="3">
    <source>
        <dbReference type="ARBA" id="ARBA00009381"/>
    </source>
</evidence>
<evidence type="ECO:0000256" key="11">
    <source>
        <dbReference type="SAM" id="SignalP"/>
    </source>
</evidence>
<keyword evidence="11" id="KW-0732">Signal</keyword>
<evidence type="ECO:0000256" key="10">
    <source>
        <dbReference type="SAM" id="MobiDB-lite"/>
    </source>
</evidence>
<dbReference type="Gene3D" id="1.10.246.130">
    <property type="match status" value="1"/>
</dbReference>
<dbReference type="SUPFAM" id="SSF56235">
    <property type="entry name" value="N-terminal nucleophile aminohydrolases (Ntn hydrolases)"/>
    <property type="match status" value="1"/>
</dbReference>
<feature type="signal peptide" evidence="11">
    <location>
        <begin position="1"/>
        <end position="23"/>
    </location>
</feature>
<dbReference type="NCBIfam" id="TIGR00066">
    <property type="entry name" value="g_glut_trans"/>
    <property type="match status" value="1"/>
</dbReference>
<dbReference type="PRINTS" id="PR01210">
    <property type="entry name" value="GGTRANSPTASE"/>
</dbReference>
<evidence type="ECO:0000313" key="13">
    <source>
        <dbReference type="Proteomes" id="UP001291309"/>
    </source>
</evidence>
<dbReference type="InterPro" id="IPR029055">
    <property type="entry name" value="Ntn_hydrolases_N"/>
</dbReference>
<comment type="PTM">
    <text evidence="9">Cleaved by autocatalysis into a large and a small subunit.</text>
</comment>
<name>A0ABU5HID1_9BACT</name>
<dbReference type="InterPro" id="IPR043138">
    <property type="entry name" value="GGT_lsub"/>
</dbReference>
<organism evidence="12 13">
    <name type="scientific">Hyalangium rubrum</name>
    <dbReference type="NCBI Taxonomy" id="3103134"/>
    <lineage>
        <taxon>Bacteria</taxon>
        <taxon>Pseudomonadati</taxon>
        <taxon>Myxococcota</taxon>
        <taxon>Myxococcia</taxon>
        <taxon>Myxococcales</taxon>
        <taxon>Cystobacterineae</taxon>
        <taxon>Archangiaceae</taxon>
        <taxon>Hyalangium</taxon>
    </lineage>
</organism>
<dbReference type="PROSITE" id="PS51257">
    <property type="entry name" value="PROKAR_LIPOPROTEIN"/>
    <property type="match status" value="1"/>
</dbReference>
<evidence type="ECO:0000256" key="4">
    <source>
        <dbReference type="ARBA" id="ARBA00022679"/>
    </source>
</evidence>
<evidence type="ECO:0000313" key="12">
    <source>
        <dbReference type="EMBL" id="MDY7232573.1"/>
    </source>
</evidence>
<dbReference type="PANTHER" id="PTHR43199:SF1">
    <property type="entry name" value="GLUTATHIONE HYDROLASE PROENZYME"/>
    <property type="match status" value="1"/>
</dbReference>
<evidence type="ECO:0000256" key="1">
    <source>
        <dbReference type="ARBA" id="ARBA00001049"/>
    </source>
</evidence>
<keyword evidence="7 9" id="KW-0012">Acyltransferase</keyword>
<keyword evidence="5 9" id="KW-0378">Hydrolase</keyword>
<dbReference type="PANTHER" id="PTHR43199">
    <property type="entry name" value="GLUTATHIONE HYDROLASE"/>
    <property type="match status" value="1"/>
</dbReference>
<comment type="subunit">
    <text evidence="9">This enzyme consists of two polypeptide chains, which are synthesized in precursor form from a single polypeptide.</text>
</comment>
<gene>
    <name evidence="12" type="primary">ggt</name>
    <name evidence="12" type="ORF">SYV04_39670</name>
</gene>
<dbReference type="EC" id="2.3.2.2" evidence="9"/>
<feature type="chain" id="PRO_5045136423" description="Glutathione hydrolase proenzyme" evidence="11">
    <location>
        <begin position="24"/>
        <end position="607"/>
    </location>
</feature>
<evidence type="ECO:0000256" key="7">
    <source>
        <dbReference type="ARBA" id="ARBA00023315"/>
    </source>
</evidence>
<comment type="catalytic activity">
    <reaction evidence="1 9">
        <text>an S-substituted glutathione + H2O = an S-substituted L-cysteinylglycine + L-glutamate</text>
        <dbReference type="Rhea" id="RHEA:59468"/>
        <dbReference type="ChEBI" id="CHEBI:15377"/>
        <dbReference type="ChEBI" id="CHEBI:29985"/>
        <dbReference type="ChEBI" id="CHEBI:90779"/>
        <dbReference type="ChEBI" id="CHEBI:143103"/>
        <dbReference type="EC" id="3.4.19.13"/>
    </reaction>
</comment>
<keyword evidence="13" id="KW-1185">Reference proteome</keyword>
<evidence type="ECO:0000256" key="6">
    <source>
        <dbReference type="ARBA" id="ARBA00023145"/>
    </source>
</evidence>
<comment type="catalytic activity">
    <reaction evidence="8 9">
        <text>an N-terminal (5-L-glutamyl)-[peptide] + an alpha-amino acid = 5-L-glutamyl amino acid + an N-terminal L-alpha-aminoacyl-[peptide]</text>
        <dbReference type="Rhea" id="RHEA:23904"/>
        <dbReference type="Rhea" id="RHEA-COMP:9780"/>
        <dbReference type="Rhea" id="RHEA-COMP:9795"/>
        <dbReference type="ChEBI" id="CHEBI:77644"/>
        <dbReference type="ChEBI" id="CHEBI:78597"/>
        <dbReference type="ChEBI" id="CHEBI:78599"/>
        <dbReference type="ChEBI" id="CHEBI:78608"/>
        <dbReference type="EC" id="2.3.2.2"/>
    </reaction>
</comment>
<evidence type="ECO:0000256" key="5">
    <source>
        <dbReference type="ARBA" id="ARBA00022801"/>
    </source>
</evidence>
<dbReference type="InterPro" id="IPR000101">
    <property type="entry name" value="GGT_peptidase"/>
</dbReference>
<dbReference type="Proteomes" id="UP001291309">
    <property type="component" value="Unassembled WGS sequence"/>
</dbReference>
<dbReference type="InterPro" id="IPR051792">
    <property type="entry name" value="GGT_bact"/>
</dbReference>
<dbReference type="GO" id="GO:0103068">
    <property type="term" value="F:leukotriene C4 gamma-glutamyl transferase activity"/>
    <property type="evidence" value="ECO:0007669"/>
    <property type="project" value="UniProtKB-EC"/>
</dbReference>
<protein>
    <recommendedName>
        <fullName evidence="9">Glutathione hydrolase proenzyme</fullName>
        <ecNumber evidence="9">2.3.2.2</ecNumber>
        <ecNumber evidence="9">3.4.19.13</ecNumber>
    </recommendedName>
    <component>
        <recommendedName>
            <fullName evidence="9">Glutathione hydrolase large chain</fullName>
        </recommendedName>
    </component>
    <component>
        <recommendedName>
            <fullName evidence="9">Glutathione hydrolase small chain</fullName>
        </recommendedName>
    </component>
</protein>
<sequence>MRRLLIAACTGLLLVASCSHDKAASGATSATAFQPQATGRGGAAATIDVRATAAAIEILKDGGNAVDAAVAAAGVLSVTDLYSCGIGGGGLMVIYLAGEQRVVTVEHREAAPRQLRRELFYEAGVPIPTLEVMTSGLSAGVPGMVRGWETALARYGTRGLKEVLQPGIRVAEQGFEVDPFFFDQTTRNAERFKLFTSSASLFLPAQGQPLPVGATFTNPGMAKTYRLVAQGGSQAFYRGELARAIVETVTRPPMSPGAAHPVRAGVMKLSDLADYEARIREPVKSTYRGYTLYGMGAPTSGGLTLGLALNILEATSPASPNRAEMLHRYLEASRLAFADRNAYVADPEYVDVPVAGLLSKEYAAERSKALDPAKAAPGAARAGNPFAYQQDPSTLPPLAQRLPALPPSVLDVPHRETTHITTADKAGNIVAYTCTIEAEGGSGIVVPGYGFLLNNEMTDFDVPPSPATPHANIPEAGKRPRSSMTPTLVFKDGVPVLALGSPGGSSIITTVLQTLVYHLDLHMPLLEAVAAPRVSQSNVPDGKSHAEPEFIASPEAAALQAKGHTFTEANPIGALTAIRFNPDGTLTAVAEPQRRGGGSAMVVEPVR</sequence>
<dbReference type="Gene3D" id="3.60.20.40">
    <property type="match status" value="1"/>
</dbReference>
<evidence type="ECO:0000256" key="8">
    <source>
        <dbReference type="ARBA" id="ARBA00047417"/>
    </source>
</evidence>
<comment type="pathway">
    <text evidence="9">Sulfur metabolism; glutathione metabolism.</text>
</comment>
<dbReference type="EC" id="3.4.19.13" evidence="9"/>
<accession>A0ABU5HID1</accession>
<keyword evidence="4 9" id="KW-0808">Transferase</keyword>
<proteinExistence type="inferred from homology"/>